<evidence type="ECO:0000313" key="3">
    <source>
        <dbReference type="EMBL" id="KKN43400.1"/>
    </source>
</evidence>
<dbReference type="InterPro" id="IPR050486">
    <property type="entry name" value="Mannose-1P_guanyltransferase"/>
</dbReference>
<dbReference type="Pfam" id="PF25087">
    <property type="entry name" value="GMPPB_C"/>
    <property type="match status" value="1"/>
</dbReference>
<dbReference type="InterPro" id="IPR056729">
    <property type="entry name" value="GMPPB_C"/>
</dbReference>
<sequence>MIIMKELLQQLEILLSEKEIDLAKIKQLKTKLLSDHIKGLKIDSYIGDYPTFMEPVILGDKVKIGDDVLIGPNIYIGSNSTIGDYVEISNSIVFDNVEIGDNIKLDNCIITKKTKLNFSNFTDKNCILKGSADSIEDLNIIYF</sequence>
<dbReference type="PANTHER" id="PTHR22572">
    <property type="entry name" value="SUGAR-1-PHOSPHATE GUANYL TRANSFERASE"/>
    <property type="match status" value="1"/>
</dbReference>
<accession>A0A0F9QH53</accession>
<protein>
    <recommendedName>
        <fullName evidence="2">Mannose-1-phosphate guanyltransferase C-terminal domain-containing protein</fullName>
    </recommendedName>
</protein>
<dbReference type="AlphaFoldDB" id="A0A0F9QH53"/>
<dbReference type="GO" id="GO:0016740">
    <property type="term" value="F:transferase activity"/>
    <property type="evidence" value="ECO:0007669"/>
    <property type="project" value="UniProtKB-KW"/>
</dbReference>
<dbReference type="EMBL" id="LAZR01001514">
    <property type="protein sequence ID" value="KKN43400.1"/>
    <property type="molecule type" value="Genomic_DNA"/>
</dbReference>
<dbReference type="SUPFAM" id="SSF51161">
    <property type="entry name" value="Trimeric LpxA-like enzymes"/>
    <property type="match status" value="1"/>
</dbReference>
<comment type="caution">
    <text evidence="3">The sequence shown here is derived from an EMBL/GenBank/DDBJ whole genome shotgun (WGS) entry which is preliminary data.</text>
</comment>
<name>A0A0F9QH53_9ZZZZ</name>
<reference evidence="3" key="1">
    <citation type="journal article" date="2015" name="Nature">
        <title>Complex archaea that bridge the gap between prokaryotes and eukaryotes.</title>
        <authorList>
            <person name="Spang A."/>
            <person name="Saw J.H."/>
            <person name="Jorgensen S.L."/>
            <person name="Zaremba-Niedzwiedzka K."/>
            <person name="Martijn J."/>
            <person name="Lind A.E."/>
            <person name="van Eijk R."/>
            <person name="Schleper C."/>
            <person name="Guy L."/>
            <person name="Ettema T.J."/>
        </authorList>
    </citation>
    <scope>NUCLEOTIDE SEQUENCE</scope>
</reference>
<dbReference type="InterPro" id="IPR011004">
    <property type="entry name" value="Trimer_LpxA-like_sf"/>
</dbReference>
<evidence type="ECO:0000259" key="2">
    <source>
        <dbReference type="Pfam" id="PF25087"/>
    </source>
</evidence>
<gene>
    <name evidence="3" type="ORF">LCGC14_0703660</name>
</gene>
<dbReference type="PROSITE" id="PS00101">
    <property type="entry name" value="HEXAPEP_TRANSFERASES"/>
    <property type="match status" value="1"/>
</dbReference>
<proteinExistence type="predicted"/>
<organism evidence="3">
    <name type="scientific">marine sediment metagenome</name>
    <dbReference type="NCBI Taxonomy" id="412755"/>
    <lineage>
        <taxon>unclassified sequences</taxon>
        <taxon>metagenomes</taxon>
        <taxon>ecological metagenomes</taxon>
    </lineage>
</organism>
<dbReference type="Gene3D" id="2.160.10.10">
    <property type="entry name" value="Hexapeptide repeat proteins"/>
    <property type="match status" value="1"/>
</dbReference>
<dbReference type="InterPro" id="IPR018357">
    <property type="entry name" value="Hexapep_transf_CS"/>
</dbReference>
<keyword evidence="1" id="KW-0808">Transferase</keyword>
<feature type="domain" description="Mannose-1-phosphate guanyltransferase C-terminal" evidence="2">
    <location>
        <begin position="53"/>
        <end position="128"/>
    </location>
</feature>
<evidence type="ECO:0000256" key="1">
    <source>
        <dbReference type="ARBA" id="ARBA00022679"/>
    </source>
</evidence>